<evidence type="ECO:0000256" key="5">
    <source>
        <dbReference type="ARBA" id="ARBA00049880"/>
    </source>
</evidence>
<dbReference type="EMBL" id="CP058350">
    <property type="protein sequence ID" value="QLF69616.1"/>
    <property type="molecule type" value="Genomic_DNA"/>
</dbReference>
<dbReference type="SUPFAM" id="SSF55729">
    <property type="entry name" value="Acyl-CoA N-acyltransferases (Nat)"/>
    <property type="match status" value="1"/>
</dbReference>
<evidence type="ECO:0000256" key="2">
    <source>
        <dbReference type="ARBA" id="ARBA00022649"/>
    </source>
</evidence>
<name>A0ABX6QMT2_9HYPH</name>
<reference evidence="7 8" key="1">
    <citation type="submission" date="2020-06" db="EMBL/GenBank/DDBJ databases">
        <title>Genome sequence of Rhizobium sp strain ADMK78.</title>
        <authorList>
            <person name="Rahi P."/>
        </authorList>
    </citation>
    <scope>NUCLEOTIDE SEQUENCE [LARGE SCALE GENOMIC DNA]</scope>
    <source>
        <strain evidence="7 8">ADMK78</strain>
    </source>
</reference>
<protein>
    <submittedName>
        <fullName evidence="7">GNAT family N-acetyltransferase</fullName>
    </submittedName>
</protein>
<evidence type="ECO:0000313" key="8">
    <source>
        <dbReference type="Proteomes" id="UP000308530"/>
    </source>
</evidence>
<keyword evidence="2" id="KW-1277">Toxin-antitoxin system</keyword>
<feature type="domain" description="N-acetyltransferase" evidence="6">
    <location>
        <begin position="47"/>
        <end position="158"/>
    </location>
</feature>
<evidence type="ECO:0000313" key="7">
    <source>
        <dbReference type="EMBL" id="QLF69616.1"/>
    </source>
</evidence>
<evidence type="ECO:0000256" key="4">
    <source>
        <dbReference type="ARBA" id="ARBA00023315"/>
    </source>
</evidence>
<dbReference type="PANTHER" id="PTHR36449">
    <property type="entry name" value="ACETYLTRANSFERASE-RELATED"/>
    <property type="match status" value="1"/>
</dbReference>
<dbReference type="InterPro" id="IPR000182">
    <property type="entry name" value="GNAT_dom"/>
</dbReference>
<evidence type="ECO:0000256" key="3">
    <source>
        <dbReference type="ARBA" id="ARBA00022679"/>
    </source>
</evidence>
<organism evidence="7 8">
    <name type="scientific">Peteryoungia desertarenae</name>
    <dbReference type="NCBI Taxonomy" id="1813451"/>
    <lineage>
        <taxon>Bacteria</taxon>
        <taxon>Pseudomonadati</taxon>
        <taxon>Pseudomonadota</taxon>
        <taxon>Alphaproteobacteria</taxon>
        <taxon>Hyphomicrobiales</taxon>
        <taxon>Rhizobiaceae</taxon>
        <taxon>Peteryoungia</taxon>
    </lineage>
</organism>
<dbReference type="Proteomes" id="UP000308530">
    <property type="component" value="Chromosome"/>
</dbReference>
<evidence type="ECO:0000259" key="6">
    <source>
        <dbReference type="Pfam" id="PF13508"/>
    </source>
</evidence>
<dbReference type="CDD" id="cd04301">
    <property type="entry name" value="NAT_SF"/>
    <property type="match status" value="1"/>
</dbReference>
<dbReference type="RefSeq" id="WP_138285254.1">
    <property type="nucleotide sequence ID" value="NZ_CP058350.1"/>
</dbReference>
<keyword evidence="1" id="KW-0678">Repressor</keyword>
<keyword evidence="8" id="KW-1185">Reference proteome</keyword>
<evidence type="ECO:0000256" key="1">
    <source>
        <dbReference type="ARBA" id="ARBA00022491"/>
    </source>
</evidence>
<proteinExistence type="predicted"/>
<dbReference type="PANTHER" id="PTHR36449:SF1">
    <property type="entry name" value="ACETYLTRANSFERASE"/>
    <property type="match status" value="1"/>
</dbReference>
<accession>A0ABX6QMT2</accession>
<sequence length="181" mass="20168">MKHEGDSVIIELLDPERHDRDKFSCGVETVDNYFRKTANKLAKAGNARVYVMTFENGDVIGFYALNAHSVDFTELPSRYARTRPSHGAIPAAFISMIGVDQRYAGQGYGGDLLADALLRIVQAAERIGIAVVILDVLDDGNRDHVARRKTLYLRYGFEALPSNPLRLFLPVATIRETLETL</sequence>
<keyword evidence="4" id="KW-0012">Acyltransferase</keyword>
<comment type="catalytic activity">
    <reaction evidence="5">
        <text>glycyl-tRNA(Gly) + acetyl-CoA = N-acetylglycyl-tRNA(Gly) + CoA + H(+)</text>
        <dbReference type="Rhea" id="RHEA:81867"/>
        <dbReference type="Rhea" id="RHEA-COMP:9683"/>
        <dbReference type="Rhea" id="RHEA-COMP:19766"/>
        <dbReference type="ChEBI" id="CHEBI:15378"/>
        <dbReference type="ChEBI" id="CHEBI:57287"/>
        <dbReference type="ChEBI" id="CHEBI:57288"/>
        <dbReference type="ChEBI" id="CHEBI:78522"/>
        <dbReference type="ChEBI" id="CHEBI:232036"/>
    </reaction>
</comment>
<gene>
    <name evidence="7" type="ORF">FE840_008705</name>
</gene>
<dbReference type="Gene3D" id="3.40.630.30">
    <property type="match status" value="1"/>
</dbReference>
<dbReference type="InterPro" id="IPR016181">
    <property type="entry name" value="Acyl_CoA_acyltransferase"/>
</dbReference>
<dbReference type="Pfam" id="PF13508">
    <property type="entry name" value="Acetyltransf_7"/>
    <property type="match status" value="1"/>
</dbReference>
<keyword evidence="3" id="KW-0808">Transferase</keyword>